<dbReference type="Proteomes" id="UP000828251">
    <property type="component" value="Unassembled WGS sequence"/>
</dbReference>
<protein>
    <submittedName>
        <fullName evidence="1">Uncharacterized protein</fullName>
    </submittedName>
</protein>
<name>A0A9D3ZXK1_9ROSI</name>
<sequence length="146" mass="17192">MEGIRRKCSFHHGIDVGAEGSKGGLSLSWRHHDVVTLRSYLQDHIDVVIQDAEKGFLWHFTYFSRHPEERAYKKGYGDRLNELYAKDLDDDTLVELTKVQLGLNLEADKEEIFWKQRVRINWLSNSDRNITFFHKMVTGRMQRNAI</sequence>
<dbReference type="OrthoDB" id="1001975at2759"/>
<proteinExistence type="predicted"/>
<gene>
    <name evidence="1" type="ORF">J1N35_025187</name>
</gene>
<accession>A0A9D3ZXK1</accession>
<dbReference type="EMBL" id="JAIQCV010000008">
    <property type="protein sequence ID" value="KAH1072859.1"/>
    <property type="molecule type" value="Genomic_DNA"/>
</dbReference>
<dbReference type="AlphaFoldDB" id="A0A9D3ZXK1"/>
<evidence type="ECO:0000313" key="2">
    <source>
        <dbReference type="Proteomes" id="UP000828251"/>
    </source>
</evidence>
<comment type="caution">
    <text evidence="1">The sequence shown here is derived from an EMBL/GenBank/DDBJ whole genome shotgun (WGS) entry which is preliminary data.</text>
</comment>
<evidence type="ECO:0000313" key="1">
    <source>
        <dbReference type="EMBL" id="KAH1072859.1"/>
    </source>
</evidence>
<organism evidence="1 2">
    <name type="scientific">Gossypium stocksii</name>
    <dbReference type="NCBI Taxonomy" id="47602"/>
    <lineage>
        <taxon>Eukaryota</taxon>
        <taxon>Viridiplantae</taxon>
        <taxon>Streptophyta</taxon>
        <taxon>Embryophyta</taxon>
        <taxon>Tracheophyta</taxon>
        <taxon>Spermatophyta</taxon>
        <taxon>Magnoliopsida</taxon>
        <taxon>eudicotyledons</taxon>
        <taxon>Gunneridae</taxon>
        <taxon>Pentapetalae</taxon>
        <taxon>rosids</taxon>
        <taxon>malvids</taxon>
        <taxon>Malvales</taxon>
        <taxon>Malvaceae</taxon>
        <taxon>Malvoideae</taxon>
        <taxon>Gossypium</taxon>
    </lineage>
</organism>
<reference evidence="1 2" key="1">
    <citation type="journal article" date="2021" name="Plant Biotechnol. J.">
        <title>Multi-omics assisted identification of the key and species-specific regulatory components of drought-tolerant mechanisms in Gossypium stocksii.</title>
        <authorList>
            <person name="Yu D."/>
            <person name="Ke L."/>
            <person name="Zhang D."/>
            <person name="Wu Y."/>
            <person name="Sun Y."/>
            <person name="Mei J."/>
            <person name="Sun J."/>
            <person name="Sun Y."/>
        </authorList>
    </citation>
    <scope>NUCLEOTIDE SEQUENCE [LARGE SCALE GENOMIC DNA]</scope>
    <source>
        <strain evidence="2">cv. E1</strain>
        <tissue evidence="1">Leaf</tissue>
    </source>
</reference>
<keyword evidence="2" id="KW-1185">Reference proteome</keyword>